<evidence type="ECO:0000313" key="4">
    <source>
        <dbReference type="Proteomes" id="UP000183750"/>
    </source>
</evidence>
<feature type="domain" description="Amidohydrolase-related" evidence="2">
    <location>
        <begin position="11"/>
        <end position="275"/>
    </location>
</feature>
<organism evidence="3 4">
    <name type="scientific">Microbacterium hydrocarbonoxydans</name>
    <dbReference type="NCBI Taxonomy" id="273678"/>
    <lineage>
        <taxon>Bacteria</taxon>
        <taxon>Bacillati</taxon>
        <taxon>Actinomycetota</taxon>
        <taxon>Actinomycetes</taxon>
        <taxon>Micrococcales</taxon>
        <taxon>Microbacteriaceae</taxon>
        <taxon>Microbacterium</taxon>
    </lineage>
</organism>
<accession>A0A1H4KS68</accession>
<keyword evidence="4" id="KW-1185">Reference proteome</keyword>
<keyword evidence="1" id="KW-0456">Lyase</keyword>
<dbReference type="GO" id="GO:0016787">
    <property type="term" value="F:hydrolase activity"/>
    <property type="evidence" value="ECO:0007669"/>
    <property type="project" value="UniProtKB-KW"/>
</dbReference>
<dbReference type="OrthoDB" id="149172at2"/>
<dbReference type="InterPro" id="IPR032465">
    <property type="entry name" value="ACMSD"/>
</dbReference>
<dbReference type="InterPro" id="IPR006680">
    <property type="entry name" value="Amidohydro-rel"/>
</dbReference>
<gene>
    <name evidence="3" type="ORF">SAMN04489807_1513</name>
</gene>
<reference evidence="4" key="1">
    <citation type="submission" date="2016-10" db="EMBL/GenBank/DDBJ databases">
        <authorList>
            <person name="Varghese N."/>
            <person name="Submissions S."/>
        </authorList>
    </citation>
    <scope>NUCLEOTIDE SEQUENCE [LARGE SCALE GENOMIC DNA]</scope>
    <source>
        <strain evidence="4">DSM 16089</strain>
    </source>
</reference>
<dbReference type="EMBL" id="FNSQ01000005">
    <property type="protein sequence ID" value="SEB60975.1"/>
    <property type="molecule type" value="Genomic_DNA"/>
</dbReference>
<dbReference type="Proteomes" id="UP000183750">
    <property type="component" value="Unassembled WGS sequence"/>
</dbReference>
<evidence type="ECO:0000313" key="3">
    <source>
        <dbReference type="EMBL" id="SEB60975.1"/>
    </source>
</evidence>
<dbReference type="SUPFAM" id="SSF51556">
    <property type="entry name" value="Metallo-dependent hydrolases"/>
    <property type="match status" value="1"/>
</dbReference>
<dbReference type="GO" id="GO:0016831">
    <property type="term" value="F:carboxy-lyase activity"/>
    <property type="evidence" value="ECO:0007669"/>
    <property type="project" value="InterPro"/>
</dbReference>
<dbReference type="AlphaFoldDB" id="A0A1H4KS68"/>
<keyword evidence="3" id="KW-0378">Hydrolase</keyword>
<dbReference type="InterPro" id="IPR032466">
    <property type="entry name" value="Metal_Hydrolase"/>
</dbReference>
<dbReference type="RefSeq" id="WP_060927590.1">
    <property type="nucleotide sequence ID" value="NZ_FNSQ01000005.1"/>
</dbReference>
<dbReference type="Gene3D" id="3.20.20.140">
    <property type="entry name" value="Metal-dependent hydrolases"/>
    <property type="match status" value="1"/>
</dbReference>
<dbReference type="Pfam" id="PF04909">
    <property type="entry name" value="Amidohydro_2"/>
    <property type="match status" value="1"/>
</dbReference>
<name>A0A1H4KS68_9MICO</name>
<proteinExistence type="predicted"/>
<evidence type="ECO:0000259" key="2">
    <source>
        <dbReference type="Pfam" id="PF04909"/>
    </source>
</evidence>
<sequence>MSEPRTTLHTIDTHHHVGELSLGVGDDGAGGDGTAIRPVEVHAEMLDRFGFTAACVIPGFQYDRTYGIANTRRVNDGIAAYRDSMPSRFPVALGTLEPLHTVEACRQEADRLVAELDIDGLAWHTRYQGVFLSDRRMHALVDLATERGLPCYVHLFAESGMEAPWSLLDLARAHPDATIVALDGFSGSTQTRYLMDIAERCPNVLFDTAIAFPLMRPLDAFVDTFGSERLLFGTDSYARPVPYNTPSVMHELRASTMPQTDLENILWRNFLRLFPQAVNRLGLAIDGDATIS</sequence>
<evidence type="ECO:0000256" key="1">
    <source>
        <dbReference type="ARBA" id="ARBA00023239"/>
    </source>
</evidence>
<dbReference type="PANTHER" id="PTHR21240">
    <property type="entry name" value="2-AMINO-3-CARBOXYLMUCONATE-6-SEMIALDEHYDE DECARBOXYLASE"/>
    <property type="match status" value="1"/>
</dbReference>
<protein>
    <submittedName>
        <fullName evidence="3">Predicted metal-dependent hydrolase, TIM-barrel fold</fullName>
    </submittedName>
</protein>